<feature type="region of interest" description="Disordered" evidence="1">
    <location>
        <begin position="236"/>
        <end position="257"/>
    </location>
</feature>
<accession>A0A174KJZ4</accession>
<organism evidence="3 4">
    <name type="scientific">Bacteroides uniformis</name>
    <dbReference type="NCBI Taxonomy" id="820"/>
    <lineage>
        <taxon>Bacteria</taxon>
        <taxon>Pseudomonadati</taxon>
        <taxon>Bacteroidota</taxon>
        <taxon>Bacteroidia</taxon>
        <taxon>Bacteroidales</taxon>
        <taxon>Bacteroidaceae</taxon>
        <taxon>Bacteroides</taxon>
    </lineage>
</organism>
<dbReference type="RefSeq" id="WP_057252674.1">
    <property type="nucleotide sequence ID" value="NZ_CZAO01000003.1"/>
</dbReference>
<keyword evidence="2" id="KW-0812">Transmembrane</keyword>
<keyword evidence="2" id="KW-0472">Membrane</keyword>
<gene>
    <name evidence="3" type="ORF">ERS852510_00861</name>
</gene>
<dbReference type="Proteomes" id="UP000095766">
    <property type="component" value="Unassembled WGS sequence"/>
</dbReference>
<protein>
    <submittedName>
        <fullName evidence="3">Uncharacterized protein</fullName>
    </submittedName>
</protein>
<evidence type="ECO:0000313" key="4">
    <source>
        <dbReference type="Proteomes" id="UP000095766"/>
    </source>
</evidence>
<keyword evidence="2" id="KW-1133">Transmembrane helix</keyword>
<evidence type="ECO:0000256" key="2">
    <source>
        <dbReference type="SAM" id="Phobius"/>
    </source>
</evidence>
<feature type="transmembrane region" description="Helical" evidence="2">
    <location>
        <begin position="139"/>
        <end position="160"/>
    </location>
</feature>
<evidence type="ECO:0000256" key="1">
    <source>
        <dbReference type="SAM" id="MobiDB-lite"/>
    </source>
</evidence>
<sequence length="257" mass="29597">MKMEECIESIFGCLERIENKINGLSVPLPEGNSPTVNNEKEKDESVLNEVRKDHETFRKLLARVCEGLAAIKNDMVSMDRKSSSQERLGQVLSEMRNEQRQHQEKVEALFCDTNDIIRKNAVKTSNINHHFSLSLESPYTFGSFFVMFVTIVILSVALYFSVRTDNVQADNDLKYRYVKMKGEATPEQLMELENLFGPNRDNKRIEQIREDVEAYEEAVQRQATLTEQARLKEQAARELDSKAKSIKDKSITDEPKK</sequence>
<dbReference type="AlphaFoldDB" id="A0A174KJZ4"/>
<evidence type="ECO:0000313" key="3">
    <source>
        <dbReference type="EMBL" id="CUP11151.1"/>
    </source>
</evidence>
<name>A0A174KJZ4_BACUN</name>
<proteinExistence type="predicted"/>
<dbReference type="EMBL" id="CZAO01000003">
    <property type="protein sequence ID" value="CUP11151.1"/>
    <property type="molecule type" value="Genomic_DNA"/>
</dbReference>
<reference evidence="3 4" key="1">
    <citation type="submission" date="2015-09" db="EMBL/GenBank/DDBJ databases">
        <authorList>
            <consortium name="Pathogen Informatics"/>
        </authorList>
    </citation>
    <scope>NUCLEOTIDE SEQUENCE [LARGE SCALE GENOMIC DNA]</scope>
    <source>
        <strain evidence="3 4">2789STDY5834898</strain>
    </source>
</reference>